<proteinExistence type="predicted"/>
<keyword evidence="2" id="KW-1185">Reference proteome</keyword>
<dbReference type="EMBL" id="BLAF01000017">
    <property type="protein sequence ID" value="GES20532.1"/>
    <property type="molecule type" value="Genomic_DNA"/>
</dbReference>
<evidence type="ECO:0000313" key="2">
    <source>
        <dbReference type="Proteomes" id="UP000377595"/>
    </source>
</evidence>
<name>A0A5M3XIE1_9ACTN</name>
<comment type="caution">
    <text evidence="1">The sequence shown here is derived from an EMBL/GenBank/DDBJ whole genome shotgun (WGS) entry which is preliminary data.</text>
</comment>
<accession>A0A5M3XIE1</accession>
<dbReference type="AlphaFoldDB" id="A0A5M3XIE1"/>
<reference evidence="1 2" key="1">
    <citation type="submission" date="2019-10" db="EMBL/GenBank/DDBJ databases">
        <title>Whole genome shotgun sequence of Acrocarpospora pleiomorpha NBRC 16267.</title>
        <authorList>
            <person name="Ichikawa N."/>
            <person name="Kimura A."/>
            <person name="Kitahashi Y."/>
            <person name="Komaki H."/>
            <person name="Oguchi A."/>
        </authorList>
    </citation>
    <scope>NUCLEOTIDE SEQUENCE [LARGE SCALE GENOMIC DNA]</scope>
    <source>
        <strain evidence="1 2">NBRC 16267</strain>
    </source>
</reference>
<gene>
    <name evidence="1" type="ORF">Aple_034280</name>
</gene>
<protein>
    <submittedName>
        <fullName evidence="1">Uncharacterized protein</fullName>
    </submittedName>
</protein>
<organism evidence="1 2">
    <name type="scientific">Acrocarpospora pleiomorpha</name>
    <dbReference type="NCBI Taxonomy" id="90975"/>
    <lineage>
        <taxon>Bacteria</taxon>
        <taxon>Bacillati</taxon>
        <taxon>Actinomycetota</taxon>
        <taxon>Actinomycetes</taxon>
        <taxon>Streptosporangiales</taxon>
        <taxon>Streptosporangiaceae</taxon>
        <taxon>Acrocarpospora</taxon>
    </lineage>
</organism>
<dbReference type="Proteomes" id="UP000377595">
    <property type="component" value="Unassembled WGS sequence"/>
</dbReference>
<sequence length="60" mass="6108">MFKTSPGRTLTAPDRHPHCEGCLPAVVIDGGRFELAHEAGCPVQAGAPLTGAVPTKGGAR</sequence>
<evidence type="ECO:0000313" key="1">
    <source>
        <dbReference type="EMBL" id="GES20532.1"/>
    </source>
</evidence>